<name>A0A8X6ML18_9ARAC</name>
<feature type="compositionally biased region" description="Basic and acidic residues" evidence="1">
    <location>
        <begin position="1"/>
        <end position="24"/>
    </location>
</feature>
<evidence type="ECO:0000313" key="3">
    <source>
        <dbReference type="Proteomes" id="UP000886998"/>
    </source>
</evidence>
<protein>
    <submittedName>
        <fullName evidence="2">Uncharacterized protein</fullName>
    </submittedName>
</protein>
<dbReference type="OrthoDB" id="6435535at2759"/>
<evidence type="ECO:0000313" key="2">
    <source>
        <dbReference type="EMBL" id="GFS61627.1"/>
    </source>
</evidence>
<accession>A0A8X6ML18</accession>
<gene>
    <name evidence="2" type="ORF">TNIN_344881</name>
</gene>
<sequence>MTMDGNVKKEVTRAPEEMGPDFDRGLVTPELTRTKTPVDSTETCNFHHSSEDTLNFLLLLKCRTSKTFHLVKKIRRAAPPTSKLPVITIEDVTNNFRTIIENENFVPEITPYWKRFARISSEIRGIEGKQDQRKTFYDKRYRPQVLFIVQLIKSG</sequence>
<reference evidence="2" key="1">
    <citation type="submission" date="2020-08" db="EMBL/GenBank/DDBJ databases">
        <title>Multicomponent nature underlies the extraordinary mechanical properties of spider dragline silk.</title>
        <authorList>
            <person name="Kono N."/>
            <person name="Nakamura H."/>
            <person name="Mori M."/>
            <person name="Yoshida Y."/>
            <person name="Ohtoshi R."/>
            <person name="Malay A.D."/>
            <person name="Moran D.A.P."/>
            <person name="Tomita M."/>
            <person name="Numata K."/>
            <person name="Arakawa K."/>
        </authorList>
    </citation>
    <scope>NUCLEOTIDE SEQUENCE</scope>
</reference>
<comment type="caution">
    <text evidence="2">The sequence shown here is derived from an EMBL/GenBank/DDBJ whole genome shotgun (WGS) entry which is preliminary data.</text>
</comment>
<dbReference type="AlphaFoldDB" id="A0A8X6ML18"/>
<feature type="region of interest" description="Disordered" evidence="1">
    <location>
        <begin position="1"/>
        <end position="27"/>
    </location>
</feature>
<dbReference type="EMBL" id="BMAV01027706">
    <property type="protein sequence ID" value="GFS61627.1"/>
    <property type="molecule type" value="Genomic_DNA"/>
</dbReference>
<evidence type="ECO:0000256" key="1">
    <source>
        <dbReference type="SAM" id="MobiDB-lite"/>
    </source>
</evidence>
<proteinExistence type="predicted"/>
<dbReference type="Proteomes" id="UP000886998">
    <property type="component" value="Unassembled WGS sequence"/>
</dbReference>
<keyword evidence="3" id="KW-1185">Reference proteome</keyword>
<organism evidence="2 3">
    <name type="scientific">Trichonephila inaurata madagascariensis</name>
    <dbReference type="NCBI Taxonomy" id="2747483"/>
    <lineage>
        <taxon>Eukaryota</taxon>
        <taxon>Metazoa</taxon>
        <taxon>Ecdysozoa</taxon>
        <taxon>Arthropoda</taxon>
        <taxon>Chelicerata</taxon>
        <taxon>Arachnida</taxon>
        <taxon>Araneae</taxon>
        <taxon>Araneomorphae</taxon>
        <taxon>Entelegynae</taxon>
        <taxon>Araneoidea</taxon>
        <taxon>Nephilidae</taxon>
        <taxon>Trichonephila</taxon>
        <taxon>Trichonephila inaurata</taxon>
    </lineage>
</organism>